<dbReference type="Proteomes" id="UP000062645">
    <property type="component" value="Chromosome"/>
</dbReference>
<proteinExistence type="predicted"/>
<protein>
    <submittedName>
        <fullName evidence="1">Uncharacterized protein</fullName>
    </submittedName>
</protein>
<dbReference type="EMBL" id="CP012036">
    <property type="protein sequence ID" value="ALF55800.1"/>
    <property type="molecule type" value="Genomic_DNA"/>
</dbReference>
<name>A0A0M5MHX3_9NOSO</name>
<gene>
    <name evidence="1" type="ORF">ACX27_27810</name>
</gene>
<organism evidence="1 2">
    <name type="scientific">Nostoc piscinale CENA21</name>
    <dbReference type="NCBI Taxonomy" id="224013"/>
    <lineage>
        <taxon>Bacteria</taxon>
        <taxon>Bacillati</taxon>
        <taxon>Cyanobacteriota</taxon>
        <taxon>Cyanophyceae</taxon>
        <taxon>Nostocales</taxon>
        <taxon>Nostocaceae</taxon>
        <taxon>Nostoc</taxon>
    </lineage>
</organism>
<reference evidence="1 2" key="2">
    <citation type="journal article" date="2016" name="Genome Announc.">
        <title>Draft Genome Sequence of the N2-Fixing Cyanobacterium Nostoc piscinale CENA21, Isolated from the Brazilian Amazon Floodplain.</title>
        <authorList>
            <person name="Leao T."/>
            <person name="Guimaraes P.I."/>
            <person name="de Melo A.G."/>
            <person name="Ramos R.T."/>
            <person name="Leao P.N."/>
            <person name="Silva A."/>
            <person name="Fiore M.F."/>
            <person name="Schneider M.P."/>
        </authorList>
    </citation>
    <scope>NUCLEOTIDE SEQUENCE [LARGE SCALE GENOMIC DNA]</scope>
    <source>
        <strain evidence="1 2">CENA21</strain>
    </source>
</reference>
<reference evidence="2" key="1">
    <citation type="submission" date="2015-07" db="EMBL/GenBank/DDBJ databases">
        <title>Genome Of Nitrogen-Fixing Cyanobacterium Nostoc piscinale CENA21 From Solimoes/Amazon River Floodplain Sediments And Comparative Genomics To Uncover Biosynthetic Natural Products Potential.</title>
        <authorList>
            <person name="Leao T.F."/>
            <person name="Leao P.N."/>
            <person name="Guimaraes P.I."/>
            <person name="de Melo A.G.C."/>
            <person name="Ramos R.T.J."/>
            <person name="Silva A."/>
            <person name="Fiore M.F."/>
            <person name="Schneider M.P.C."/>
        </authorList>
    </citation>
    <scope>NUCLEOTIDE SEQUENCE [LARGE SCALE GENOMIC DNA]</scope>
    <source>
        <strain evidence="2">CENA21</strain>
    </source>
</reference>
<accession>A0A0M5MHX3</accession>
<dbReference type="PATRIC" id="fig|224013.5.peg.6650"/>
<dbReference type="RefSeq" id="WP_062297330.1">
    <property type="nucleotide sequence ID" value="NZ_CP012036.1"/>
</dbReference>
<dbReference type="KEGG" id="npz:ACX27_27810"/>
<sequence>MPQNTEYKANQNENHAIAYKERLNSWAIARLQPDAQREIVARFRSRSDADGYMQRLRQMIPDASFMVVFDCQREEVVA</sequence>
<keyword evidence="2" id="KW-1185">Reference proteome</keyword>
<dbReference type="OrthoDB" id="489126at2"/>
<evidence type="ECO:0000313" key="1">
    <source>
        <dbReference type="EMBL" id="ALF55800.1"/>
    </source>
</evidence>
<dbReference type="AlphaFoldDB" id="A0A0M5MHX3"/>
<evidence type="ECO:0000313" key="2">
    <source>
        <dbReference type="Proteomes" id="UP000062645"/>
    </source>
</evidence>